<dbReference type="Proteomes" id="UP000178570">
    <property type="component" value="Unassembled WGS sequence"/>
</dbReference>
<accession>A0A1G1XLJ8</accession>
<comment type="caution">
    <text evidence="1">The sequence shown here is derived from an EMBL/GenBank/DDBJ whole genome shotgun (WGS) entry which is preliminary data.</text>
</comment>
<gene>
    <name evidence="1" type="ORF">A2570_00245</name>
</gene>
<evidence type="ECO:0000313" key="2">
    <source>
        <dbReference type="Proteomes" id="UP000178570"/>
    </source>
</evidence>
<dbReference type="AlphaFoldDB" id="A0A1G1XLJ8"/>
<protein>
    <submittedName>
        <fullName evidence="1">Uncharacterized protein</fullName>
    </submittedName>
</protein>
<dbReference type="STRING" id="1797529.A2570_00245"/>
<sequence>MKREEELQMIKSKAEKCYEKDKLPVAMVNHGNGLLHIHKIDLEAPSGLSFLASIFATGRDSWLGEHPECRFVCELDDYLYRSGRVVTWFS</sequence>
<evidence type="ECO:0000313" key="1">
    <source>
        <dbReference type="EMBL" id="OGY40832.1"/>
    </source>
</evidence>
<organism evidence="1 2">
    <name type="scientific">Candidatus Brennerbacteria bacterium RIFOXYD1_FULL_41_16</name>
    <dbReference type="NCBI Taxonomy" id="1797529"/>
    <lineage>
        <taxon>Bacteria</taxon>
        <taxon>Candidatus Brenneribacteriota</taxon>
    </lineage>
</organism>
<dbReference type="EMBL" id="MHHY01000004">
    <property type="protein sequence ID" value="OGY40832.1"/>
    <property type="molecule type" value="Genomic_DNA"/>
</dbReference>
<name>A0A1G1XLJ8_9BACT</name>
<proteinExistence type="predicted"/>
<reference evidence="1 2" key="1">
    <citation type="journal article" date="2016" name="Nat. Commun.">
        <title>Thousands of microbial genomes shed light on interconnected biogeochemical processes in an aquifer system.</title>
        <authorList>
            <person name="Anantharaman K."/>
            <person name="Brown C.T."/>
            <person name="Hug L.A."/>
            <person name="Sharon I."/>
            <person name="Castelle C.J."/>
            <person name="Probst A.J."/>
            <person name="Thomas B.C."/>
            <person name="Singh A."/>
            <person name="Wilkins M.J."/>
            <person name="Karaoz U."/>
            <person name="Brodie E.L."/>
            <person name="Williams K.H."/>
            <person name="Hubbard S.S."/>
            <person name="Banfield J.F."/>
        </authorList>
    </citation>
    <scope>NUCLEOTIDE SEQUENCE [LARGE SCALE GENOMIC DNA]</scope>
</reference>